<feature type="compositionally biased region" description="Polar residues" evidence="1">
    <location>
        <begin position="42"/>
        <end position="51"/>
    </location>
</feature>
<feature type="region of interest" description="Disordered" evidence="1">
    <location>
        <begin position="72"/>
        <end position="153"/>
    </location>
</feature>
<feature type="region of interest" description="Disordered" evidence="1">
    <location>
        <begin position="169"/>
        <end position="268"/>
    </location>
</feature>
<feature type="compositionally biased region" description="Basic residues" evidence="1">
    <location>
        <begin position="244"/>
        <end position="259"/>
    </location>
</feature>
<feature type="compositionally biased region" description="Low complexity" evidence="1">
    <location>
        <begin position="189"/>
        <end position="208"/>
    </location>
</feature>
<keyword evidence="3" id="KW-1185">Reference proteome</keyword>
<feature type="compositionally biased region" description="Low complexity" evidence="1">
    <location>
        <begin position="140"/>
        <end position="152"/>
    </location>
</feature>
<proteinExistence type="predicted"/>
<feature type="compositionally biased region" description="Low complexity" evidence="1">
    <location>
        <begin position="421"/>
        <end position="448"/>
    </location>
</feature>
<dbReference type="Proteomes" id="UP000193144">
    <property type="component" value="Unassembled WGS sequence"/>
</dbReference>
<accession>A0A1Y2A078</accession>
<evidence type="ECO:0000313" key="2">
    <source>
        <dbReference type="EMBL" id="ORY15854.1"/>
    </source>
</evidence>
<gene>
    <name evidence="2" type="ORF">BCR34DRAFT_154124</name>
</gene>
<dbReference type="OrthoDB" id="428854at2759"/>
<feature type="compositionally biased region" description="Low complexity" evidence="1">
    <location>
        <begin position="328"/>
        <end position="346"/>
    </location>
</feature>
<dbReference type="STRING" id="1231657.A0A1Y2A078"/>
<feature type="compositionally biased region" description="Low complexity" evidence="1">
    <location>
        <begin position="356"/>
        <end position="380"/>
    </location>
</feature>
<dbReference type="AlphaFoldDB" id="A0A1Y2A078"/>
<feature type="region of interest" description="Disordered" evidence="1">
    <location>
        <begin position="1"/>
        <end position="20"/>
    </location>
</feature>
<organism evidence="2 3">
    <name type="scientific">Clohesyomyces aquaticus</name>
    <dbReference type="NCBI Taxonomy" id="1231657"/>
    <lineage>
        <taxon>Eukaryota</taxon>
        <taxon>Fungi</taxon>
        <taxon>Dikarya</taxon>
        <taxon>Ascomycota</taxon>
        <taxon>Pezizomycotina</taxon>
        <taxon>Dothideomycetes</taxon>
        <taxon>Pleosporomycetidae</taxon>
        <taxon>Pleosporales</taxon>
        <taxon>Lindgomycetaceae</taxon>
        <taxon>Clohesyomyces</taxon>
    </lineage>
</organism>
<evidence type="ECO:0000313" key="3">
    <source>
        <dbReference type="Proteomes" id="UP000193144"/>
    </source>
</evidence>
<feature type="region of interest" description="Disordered" evidence="1">
    <location>
        <begin position="41"/>
        <end position="60"/>
    </location>
</feature>
<reference evidence="2 3" key="1">
    <citation type="submission" date="2016-07" db="EMBL/GenBank/DDBJ databases">
        <title>Pervasive Adenine N6-methylation of Active Genes in Fungi.</title>
        <authorList>
            <consortium name="DOE Joint Genome Institute"/>
            <person name="Mondo S.J."/>
            <person name="Dannebaum R.O."/>
            <person name="Kuo R.C."/>
            <person name="Labutti K."/>
            <person name="Haridas S."/>
            <person name="Kuo A."/>
            <person name="Salamov A."/>
            <person name="Ahrendt S.R."/>
            <person name="Lipzen A."/>
            <person name="Sullivan W."/>
            <person name="Andreopoulos W.B."/>
            <person name="Clum A."/>
            <person name="Lindquist E."/>
            <person name="Daum C."/>
            <person name="Ramamoorthy G.K."/>
            <person name="Gryganskyi A."/>
            <person name="Culley D."/>
            <person name="Magnuson J.K."/>
            <person name="James T.Y."/>
            <person name="O'Malley M.A."/>
            <person name="Stajich J.E."/>
            <person name="Spatafora J.W."/>
            <person name="Visel A."/>
            <person name="Grigoriev I.V."/>
        </authorList>
    </citation>
    <scope>NUCLEOTIDE SEQUENCE [LARGE SCALE GENOMIC DNA]</scope>
    <source>
        <strain evidence="2 3">CBS 115471</strain>
    </source>
</reference>
<feature type="compositionally biased region" description="Polar residues" evidence="1">
    <location>
        <begin position="285"/>
        <end position="294"/>
    </location>
</feature>
<feature type="compositionally biased region" description="Polar residues" evidence="1">
    <location>
        <begin position="169"/>
        <end position="188"/>
    </location>
</feature>
<protein>
    <submittedName>
        <fullName evidence="2">Uncharacterized protein</fullName>
    </submittedName>
</protein>
<feature type="region of interest" description="Disordered" evidence="1">
    <location>
        <begin position="280"/>
        <end position="448"/>
    </location>
</feature>
<feature type="compositionally biased region" description="Basic and acidic residues" evidence="1">
    <location>
        <begin position="72"/>
        <end position="86"/>
    </location>
</feature>
<comment type="caution">
    <text evidence="2">The sequence shown here is derived from an EMBL/GenBank/DDBJ whole genome shotgun (WGS) entry which is preliminary data.</text>
</comment>
<evidence type="ECO:0000256" key="1">
    <source>
        <dbReference type="SAM" id="MobiDB-lite"/>
    </source>
</evidence>
<name>A0A1Y2A078_9PLEO</name>
<sequence length="448" mass="46888">MTVHASPLPAKTKKSVRIESPTSSTLYPAFHDAGVAFARSVDQATPTSSPLPVSPAGFSDNFEDQQVAQAQFDKHRASGEDGHGERGLIGNTASSAGTGPPAPSHSSPGVPANPFSRTLATIEPQEQGPTVRHEQLSDRPAAGKAGPGTTKASLDVEGFKRLLMTGISNPLASGTSQPHPTATAPNPISASVFESSSSTDTSSVSRQSIFEPVPEPHLETPRTSYEMAGSDDEERAGLIGNSKRPPKKKPPPPKHRHGKLVTARTPQVVPFSDFSSSFMAEAAEPTSSSVSGQRTDSDLNKPLPPPPLLSPLPHIVSQDMSQYERPSIETSTSTSSGQSDTPQPQKKIPPPVPLARRQSQLRSSTGGSRSRSNSSLTISSQHSTDFPLLSPSHSHLSHEVTSHPQSSKAPPPPPPARRHGTPAASITTSSANSSTTELPSSTTPAAPL</sequence>
<dbReference type="EMBL" id="MCFA01000022">
    <property type="protein sequence ID" value="ORY15854.1"/>
    <property type="molecule type" value="Genomic_DNA"/>
</dbReference>